<evidence type="ECO:0000313" key="8">
    <source>
        <dbReference type="Proteomes" id="UP000242957"/>
    </source>
</evidence>
<dbReference type="PANTHER" id="PTHR30258:SF1">
    <property type="entry name" value="PROTEIN TRANSPORT PROTEIN HOFB HOMOLOG"/>
    <property type="match status" value="1"/>
</dbReference>
<reference evidence="8" key="1">
    <citation type="submission" date="2016-10" db="EMBL/GenBank/DDBJ databases">
        <authorList>
            <person name="Varghese N."/>
            <person name="Submissions S."/>
        </authorList>
    </citation>
    <scope>NUCLEOTIDE SEQUENCE [LARGE SCALE GENOMIC DNA]</scope>
    <source>
        <strain evidence="8">JCM 21621</strain>
    </source>
</reference>
<dbReference type="FunFam" id="3.40.50.300:FF:000398">
    <property type="entry name" value="Type IV pilus assembly ATPase PilB"/>
    <property type="match status" value="1"/>
</dbReference>
<dbReference type="Pfam" id="PF05157">
    <property type="entry name" value="MshEN"/>
    <property type="match status" value="1"/>
</dbReference>
<dbReference type="SUPFAM" id="SSF160246">
    <property type="entry name" value="EspE N-terminal domain-like"/>
    <property type="match status" value="1"/>
</dbReference>
<dbReference type="Proteomes" id="UP000242957">
    <property type="component" value="Unassembled WGS sequence"/>
</dbReference>
<dbReference type="GO" id="GO:0016887">
    <property type="term" value="F:ATP hydrolysis activity"/>
    <property type="evidence" value="ECO:0007669"/>
    <property type="project" value="InterPro"/>
</dbReference>
<dbReference type="Pfam" id="PF00437">
    <property type="entry name" value="T2SSE"/>
    <property type="match status" value="1"/>
</dbReference>
<dbReference type="InterPro" id="IPR001482">
    <property type="entry name" value="T2SS/T4SS_dom"/>
</dbReference>
<dbReference type="FunFam" id="3.30.450.90:FF:000001">
    <property type="entry name" value="Type II secretion system ATPase GspE"/>
    <property type="match status" value="1"/>
</dbReference>
<evidence type="ECO:0000256" key="4">
    <source>
        <dbReference type="ARBA" id="ARBA00022741"/>
    </source>
</evidence>
<evidence type="ECO:0000256" key="2">
    <source>
        <dbReference type="ARBA" id="ARBA00006611"/>
    </source>
</evidence>
<dbReference type="Gene3D" id="3.40.50.300">
    <property type="entry name" value="P-loop containing nucleotide triphosphate hydrolases"/>
    <property type="match status" value="1"/>
</dbReference>
<dbReference type="GO" id="GO:0009297">
    <property type="term" value="P:pilus assembly"/>
    <property type="evidence" value="ECO:0007669"/>
    <property type="project" value="InterPro"/>
</dbReference>
<comment type="similarity">
    <text evidence="2">Belongs to the GSP E family.</text>
</comment>
<evidence type="ECO:0000256" key="1">
    <source>
        <dbReference type="ARBA" id="ARBA00004496"/>
    </source>
</evidence>
<protein>
    <submittedName>
        <fullName evidence="7">Type IV pilus assembly protein PilB</fullName>
    </submittedName>
</protein>
<organism evidence="7 8">
    <name type="scientific">Pseudomonas jinjuensis</name>
    <dbReference type="NCBI Taxonomy" id="198616"/>
    <lineage>
        <taxon>Bacteria</taxon>
        <taxon>Pseudomonadati</taxon>
        <taxon>Pseudomonadota</taxon>
        <taxon>Gammaproteobacteria</taxon>
        <taxon>Pseudomonadales</taxon>
        <taxon>Pseudomonadaceae</taxon>
        <taxon>Pseudomonas</taxon>
    </lineage>
</organism>
<name>A0A1H0MI00_9PSED</name>
<evidence type="ECO:0000313" key="7">
    <source>
        <dbReference type="EMBL" id="SDO80083.1"/>
    </source>
</evidence>
<dbReference type="NCBIfam" id="TIGR02538">
    <property type="entry name" value="type_IV_pilB"/>
    <property type="match status" value="1"/>
</dbReference>
<dbReference type="InterPro" id="IPR027417">
    <property type="entry name" value="P-loop_NTPase"/>
</dbReference>
<dbReference type="GO" id="GO:0005524">
    <property type="term" value="F:ATP binding"/>
    <property type="evidence" value="ECO:0007669"/>
    <property type="project" value="UniProtKB-KW"/>
</dbReference>
<dbReference type="SUPFAM" id="SSF52540">
    <property type="entry name" value="P-loop containing nucleoside triphosphate hydrolases"/>
    <property type="match status" value="1"/>
</dbReference>
<dbReference type="InterPro" id="IPR013374">
    <property type="entry name" value="ATPase_typ4_pilus-assembl_PilB"/>
</dbReference>
<dbReference type="InterPro" id="IPR007831">
    <property type="entry name" value="T2SS_GspE_N"/>
</dbReference>
<dbReference type="Gene3D" id="3.30.450.90">
    <property type="match status" value="1"/>
</dbReference>
<sequence>MNDQVVLSGLARQLVLAELLDERSAQQAQLQAQRNKLSLVTYLVQNKLVKSRPLTELAAEQFGVAFCDLSSIDRESMPRELVSEKLVRQHRVIPLWRRGNKLFVGLSDPTNHQAITDVQFSTGLTTEAILVEDDKLGDTIEKLFESPSGGFEDLADVDLDGLDIESGDTERKEEAIGGDADDAPVVRFVNKMLLDAIRGGSSDLHFEPYEKVYRVRFRTDGILHEMAKPPIQLANRIGARLKVMAGLDISERRKPQDGRIKMRVSKTKSIDFRVNTMPTLWGEKVVMRILDAASAQMGIDALGYEDDQKQLYLDALKQPQGMILVTGPTGSGKTVSLYTGLNILNTPDINISTAEDPVEINLEGINQVNVNPKQGMDFSQALRAFLRQDPDVIMVGEIRDLETAEIAIKAAQTGHMVMSTLHTNSAAETLTRLLNMGVAAFNLATSANLIIAQRLARRLCAHCKKEHDIPHEALLQEGFPADTLGTFKLYAPVGCENCKGGYKGRVGIYEVVKITPALQRIIMEEGNSMQIAEQARKEGFRDLRTSGLMKAMQGITSLEEVNRVTKD</sequence>
<comment type="subcellular location">
    <subcellularLocation>
        <location evidence="1">Cytoplasm</location>
    </subcellularLocation>
</comment>
<dbReference type="Gene3D" id="3.30.300.160">
    <property type="entry name" value="Type II secretion system, protein E, N-terminal domain"/>
    <property type="match status" value="1"/>
</dbReference>
<evidence type="ECO:0000259" key="6">
    <source>
        <dbReference type="PROSITE" id="PS00662"/>
    </source>
</evidence>
<dbReference type="GO" id="GO:0005737">
    <property type="term" value="C:cytoplasm"/>
    <property type="evidence" value="ECO:0007669"/>
    <property type="project" value="UniProtKB-SubCell"/>
</dbReference>
<dbReference type="EMBL" id="FNIJ01000016">
    <property type="protein sequence ID" value="SDO80083.1"/>
    <property type="molecule type" value="Genomic_DNA"/>
</dbReference>
<dbReference type="AlphaFoldDB" id="A0A1H0MI00"/>
<dbReference type="STRING" id="198616.SAMN05216193_11614"/>
<keyword evidence="8" id="KW-1185">Reference proteome</keyword>
<dbReference type="GO" id="GO:0005886">
    <property type="term" value="C:plasma membrane"/>
    <property type="evidence" value="ECO:0007669"/>
    <property type="project" value="TreeGrafter"/>
</dbReference>
<dbReference type="InterPro" id="IPR037257">
    <property type="entry name" value="T2SS_E_N_sf"/>
</dbReference>
<evidence type="ECO:0000256" key="3">
    <source>
        <dbReference type="ARBA" id="ARBA00022490"/>
    </source>
</evidence>
<keyword evidence="3" id="KW-0963">Cytoplasm</keyword>
<dbReference type="RefSeq" id="WP_084313616.1">
    <property type="nucleotide sequence ID" value="NZ_FNIJ01000016.1"/>
</dbReference>
<proteinExistence type="inferred from homology"/>
<evidence type="ECO:0000256" key="5">
    <source>
        <dbReference type="ARBA" id="ARBA00022840"/>
    </source>
</evidence>
<dbReference type="OrthoDB" id="9804785at2"/>
<keyword evidence="4" id="KW-0547">Nucleotide-binding</keyword>
<keyword evidence="5" id="KW-0067">ATP-binding</keyword>
<dbReference type="PROSITE" id="PS00662">
    <property type="entry name" value="T2SP_E"/>
    <property type="match status" value="1"/>
</dbReference>
<dbReference type="PANTHER" id="PTHR30258">
    <property type="entry name" value="TYPE II SECRETION SYSTEM PROTEIN GSPE-RELATED"/>
    <property type="match status" value="1"/>
</dbReference>
<gene>
    <name evidence="7" type="ORF">SAMN05216193_11614</name>
</gene>
<dbReference type="CDD" id="cd01129">
    <property type="entry name" value="PulE-GspE-like"/>
    <property type="match status" value="1"/>
</dbReference>
<accession>A0A1H0MI00</accession>
<feature type="domain" description="Bacterial type II secretion system protein E" evidence="6">
    <location>
        <begin position="386"/>
        <end position="400"/>
    </location>
</feature>